<accession>A0ABT6CFP8</accession>
<comment type="caution">
    <text evidence="2">The sequence shown here is derived from an EMBL/GenBank/DDBJ whole genome shotgun (WGS) entry which is preliminary data.</text>
</comment>
<evidence type="ECO:0000313" key="2">
    <source>
        <dbReference type="EMBL" id="MDF8332359.1"/>
    </source>
</evidence>
<gene>
    <name evidence="2" type="ORF">POM99_04025</name>
</gene>
<evidence type="ECO:0000256" key="1">
    <source>
        <dbReference type="SAM" id="SignalP"/>
    </source>
</evidence>
<protein>
    <submittedName>
        <fullName evidence="2">Uncharacterized protein</fullName>
    </submittedName>
</protein>
<evidence type="ECO:0000313" key="3">
    <source>
        <dbReference type="Proteomes" id="UP001222770"/>
    </source>
</evidence>
<dbReference type="EMBL" id="JAROCY010000003">
    <property type="protein sequence ID" value="MDF8332359.1"/>
    <property type="molecule type" value="Genomic_DNA"/>
</dbReference>
<organism evidence="2 3">
    <name type="scientific">Novosphingobium cyanobacteriorum</name>
    <dbReference type="NCBI Taxonomy" id="3024215"/>
    <lineage>
        <taxon>Bacteria</taxon>
        <taxon>Pseudomonadati</taxon>
        <taxon>Pseudomonadota</taxon>
        <taxon>Alphaproteobacteria</taxon>
        <taxon>Sphingomonadales</taxon>
        <taxon>Sphingomonadaceae</taxon>
        <taxon>Novosphingobium</taxon>
    </lineage>
</organism>
<reference evidence="2 3" key="1">
    <citation type="submission" date="2023-03" db="EMBL/GenBank/DDBJ databases">
        <title>Novosphingobium cyanobacteriorum sp. nov., isolated from a eutrophic reservoir during the Microcystis bloom period.</title>
        <authorList>
            <person name="Kang M."/>
            <person name="Le V."/>
            <person name="Ko S.-R."/>
            <person name="Lee S.-A."/>
            <person name="Ahn C.-Y."/>
        </authorList>
    </citation>
    <scope>NUCLEOTIDE SEQUENCE [LARGE SCALE GENOMIC DNA]</scope>
    <source>
        <strain evidence="2 3">HBC54</strain>
    </source>
</reference>
<proteinExistence type="predicted"/>
<feature type="signal peptide" evidence="1">
    <location>
        <begin position="1"/>
        <end position="23"/>
    </location>
</feature>
<keyword evidence="3" id="KW-1185">Reference proteome</keyword>
<dbReference type="RefSeq" id="WP_277275520.1">
    <property type="nucleotide sequence ID" value="NZ_JAROCY010000003.1"/>
</dbReference>
<feature type="chain" id="PRO_5046118079" evidence="1">
    <location>
        <begin position="24"/>
        <end position="52"/>
    </location>
</feature>
<sequence length="52" mass="5415">MYTASFFSTKLGRAALISILAMAAMNCFALTQQLNAAPQVYASTAAITGELA</sequence>
<keyword evidence="1" id="KW-0732">Signal</keyword>
<name>A0ABT6CFP8_9SPHN</name>
<dbReference type="Proteomes" id="UP001222770">
    <property type="component" value="Unassembled WGS sequence"/>
</dbReference>